<gene>
    <name evidence="11" type="ORF">LSUE1_G005386</name>
</gene>
<keyword evidence="4" id="KW-0547">Nucleotide-binding</keyword>
<evidence type="ECO:0000256" key="4">
    <source>
        <dbReference type="ARBA" id="ARBA00022741"/>
    </source>
</evidence>
<organism evidence="11 12">
    <name type="scientific">Lachnellula suecica</name>
    <dbReference type="NCBI Taxonomy" id="602035"/>
    <lineage>
        <taxon>Eukaryota</taxon>
        <taxon>Fungi</taxon>
        <taxon>Dikarya</taxon>
        <taxon>Ascomycota</taxon>
        <taxon>Pezizomycotina</taxon>
        <taxon>Leotiomycetes</taxon>
        <taxon>Helotiales</taxon>
        <taxon>Lachnaceae</taxon>
        <taxon>Lachnellula</taxon>
    </lineage>
</organism>
<dbReference type="AlphaFoldDB" id="A0A8T9C1E4"/>
<dbReference type="PROSITE" id="PS50032">
    <property type="entry name" value="KA1"/>
    <property type="match status" value="1"/>
</dbReference>
<dbReference type="InterPro" id="IPR001772">
    <property type="entry name" value="KA1_dom"/>
</dbReference>
<accession>A0A8T9C1E4</accession>
<dbReference type="Proteomes" id="UP000469558">
    <property type="component" value="Unassembled WGS sequence"/>
</dbReference>
<feature type="region of interest" description="Disordered" evidence="9">
    <location>
        <begin position="234"/>
        <end position="280"/>
    </location>
</feature>
<keyword evidence="5" id="KW-0418">Kinase</keyword>
<sequence length="455" mass="50981">MSFGFSVGDFIAVGQLTWTVYKGCKGAPGEFQELSRELSTLHTVLHELEDEAKTPTSLLNRRGSSRKAEIDSLVTNLSDVLKQIEDIVKRYHSLGRDQKRTWDRVKFATEDLTTLRAKLAFHMNGLNVFIASLSASSLARIEGVLDELIKDIKAGRKEPSVISAHDESDEAAWHELERELIGDGITKQDIETHKEDIKQYLIKLVQDNTFDDGSCSEEASLAGNIGELVIDNEDGITQPNSTEQQSMPSSHRPSLDDEDGIAQPNPNEPQSVSSSQRSSFDYERPINTARHVDRPSLESYRQFAIDWTEAGPQTQPAPIVVLKHEESNPDAQLKARPTSASTEIRPPVQDYTKAASFRGLFLMSAVSRKAVYEVVKDIQIVLNSLCNTVDRVSSYTYTCSSWLMDNKVEFQVLIVKVSLLGLHGIQFKKISGARKDYSETRALFLERFEGLEENW</sequence>
<dbReference type="Gene3D" id="3.30.310.80">
    <property type="entry name" value="Kinase associated domain 1, KA1"/>
    <property type="match status" value="1"/>
</dbReference>
<evidence type="ECO:0000313" key="12">
    <source>
        <dbReference type="Proteomes" id="UP000469558"/>
    </source>
</evidence>
<evidence type="ECO:0000256" key="9">
    <source>
        <dbReference type="SAM" id="MobiDB-lite"/>
    </source>
</evidence>
<evidence type="ECO:0000256" key="1">
    <source>
        <dbReference type="ARBA" id="ARBA00012513"/>
    </source>
</evidence>
<dbReference type="EMBL" id="QGMK01001011">
    <property type="protein sequence ID" value="TVY75589.1"/>
    <property type="molecule type" value="Genomic_DNA"/>
</dbReference>
<evidence type="ECO:0000256" key="5">
    <source>
        <dbReference type="ARBA" id="ARBA00022777"/>
    </source>
</evidence>
<evidence type="ECO:0000256" key="2">
    <source>
        <dbReference type="ARBA" id="ARBA00022527"/>
    </source>
</evidence>
<feature type="compositionally biased region" description="Polar residues" evidence="9">
    <location>
        <begin position="235"/>
        <end position="252"/>
    </location>
</feature>
<comment type="catalytic activity">
    <reaction evidence="7">
        <text>L-threonyl-[protein] + ATP = O-phospho-L-threonyl-[protein] + ADP + H(+)</text>
        <dbReference type="Rhea" id="RHEA:46608"/>
        <dbReference type="Rhea" id="RHEA-COMP:11060"/>
        <dbReference type="Rhea" id="RHEA-COMP:11605"/>
        <dbReference type="ChEBI" id="CHEBI:15378"/>
        <dbReference type="ChEBI" id="CHEBI:30013"/>
        <dbReference type="ChEBI" id="CHEBI:30616"/>
        <dbReference type="ChEBI" id="CHEBI:61977"/>
        <dbReference type="ChEBI" id="CHEBI:456216"/>
        <dbReference type="EC" id="2.7.11.1"/>
    </reaction>
</comment>
<dbReference type="OrthoDB" id="7464126at2759"/>
<feature type="domain" description="KA1" evidence="10">
    <location>
        <begin position="401"/>
        <end position="450"/>
    </location>
</feature>
<protein>
    <recommendedName>
        <fullName evidence="1">non-specific serine/threonine protein kinase</fullName>
        <ecNumber evidence="1">2.7.11.1</ecNumber>
    </recommendedName>
</protein>
<dbReference type="SUPFAM" id="SSF103243">
    <property type="entry name" value="KA1-like"/>
    <property type="match status" value="1"/>
</dbReference>
<dbReference type="GO" id="GO:0004674">
    <property type="term" value="F:protein serine/threonine kinase activity"/>
    <property type="evidence" value="ECO:0007669"/>
    <property type="project" value="UniProtKB-KW"/>
</dbReference>
<keyword evidence="2" id="KW-0723">Serine/threonine-protein kinase</keyword>
<keyword evidence="12" id="KW-1185">Reference proteome</keyword>
<dbReference type="GO" id="GO:0005524">
    <property type="term" value="F:ATP binding"/>
    <property type="evidence" value="ECO:0007669"/>
    <property type="project" value="UniProtKB-KW"/>
</dbReference>
<dbReference type="PANTHER" id="PTHR38886">
    <property type="entry name" value="SESA DOMAIN-CONTAINING PROTEIN"/>
    <property type="match status" value="1"/>
</dbReference>
<comment type="caution">
    <text evidence="11">The sequence shown here is derived from an EMBL/GenBank/DDBJ whole genome shotgun (WGS) entry which is preliminary data.</text>
</comment>
<dbReference type="EC" id="2.7.11.1" evidence="1"/>
<name>A0A8T9C1E4_9HELO</name>
<proteinExistence type="predicted"/>
<evidence type="ECO:0000256" key="3">
    <source>
        <dbReference type="ARBA" id="ARBA00022679"/>
    </source>
</evidence>
<reference evidence="11 12" key="1">
    <citation type="submission" date="2018-05" db="EMBL/GenBank/DDBJ databases">
        <title>Genome sequencing and assembly of the regulated plant pathogen Lachnellula willkommii and related sister species for the development of diagnostic species identification markers.</title>
        <authorList>
            <person name="Giroux E."/>
            <person name="Bilodeau G."/>
        </authorList>
    </citation>
    <scope>NUCLEOTIDE SEQUENCE [LARGE SCALE GENOMIC DNA]</scope>
    <source>
        <strain evidence="11 12">CBS 268.59</strain>
    </source>
</reference>
<evidence type="ECO:0000256" key="8">
    <source>
        <dbReference type="ARBA" id="ARBA00048679"/>
    </source>
</evidence>
<keyword evidence="3" id="KW-0808">Transferase</keyword>
<evidence type="ECO:0000256" key="7">
    <source>
        <dbReference type="ARBA" id="ARBA00047899"/>
    </source>
</evidence>
<evidence type="ECO:0000256" key="6">
    <source>
        <dbReference type="ARBA" id="ARBA00022840"/>
    </source>
</evidence>
<dbReference type="Pfam" id="PF02149">
    <property type="entry name" value="KA1"/>
    <property type="match status" value="1"/>
</dbReference>
<dbReference type="PANTHER" id="PTHR38886:SF1">
    <property type="entry name" value="NACHT-NTPASE AND P-LOOP NTPASES N-TERMINAL DOMAIN-CONTAINING PROTEIN"/>
    <property type="match status" value="1"/>
</dbReference>
<comment type="catalytic activity">
    <reaction evidence="8">
        <text>L-seryl-[protein] + ATP = O-phospho-L-seryl-[protein] + ADP + H(+)</text>
        <dbReference type="Rhea" id="RHEA:17989"/>
        <dbReference type="Rhea" id="RHEA-COMP:9863"/>
        <dbReference type="Rhea" id="RHEA-COMP:11604"/>
        <dbReference type="ChEBI" id="CHEBI:15378"/>
        <dbReference type="ChEBI" id="CHEBI:29999"/>
        <dbReference type="ChEBI" id="CHEBI:30616"/>
        <dbReference type="ChEBI" id="CHEBI:83421"/>
        <dbReference type="ChEBI" id="CHEBI:456216"/>
        <dbReference type="EC" id="2.7.11.1"/>
    </reaction>
</comment>
<keyword evidence="6" id="KW-0067">ATP-binding</keyword>
<dbReference type="InterPro" id="IPR028375">
    <property type="entry name" value="KA1/Ssp2_C"/>
</dbReference>
<evidence type="ECO:0000313" key="11">
    <source>
        <dbReference type="EMBL" id="TVY75589.1"/>
    </source>
</evidence>
<evidence type="ECO:0000259" key="10">
    <source>
        <dbReference type="PROSITE" id="PS50032"/>
    </source>
</evidence>
<feature type="compositionally biased region" description="Low complexity" evidence="9">
    <location>
        <begin position="270"/>
        <end position="279"/>
    </location>
</feature>